<dbReference type="EMBL" id="AENY02000002">
    <property type="protein sequence ID" value="EKP95269.1"/>
    <property type="molecule type" value="Genomic_DNA"/>
</dbReference>
<sequence length="276" mass="28980">MAAMQGEDGVHGEARLQDQLVLYETDGPVAIITLNDPERRNPLSTAMAEALIAALRRGCRDPQVRALVLTGAGQAFCAGGDIREFAGLDRLTGPQVLEQGERSTELFKAGQWLTKPLIGAVQGAAMGGGLGLVCLCHWVVAADDAVFATPEIQLGLFPLVILPLMMQVMGPRQALALGLSGRRIGAQEARALGLVTEVVARGQVLQRARAVATELAGRSGAAIGAGLRAYAAALSLPAPAAIDFANSLRVSTFLSADLKEGATAFLERRAPQWTHR</sequence>
<dbReference type="InterPro" id="IPR001753">
    <property type="entry name" value="Enoyl-CoA_hydra/iso"/>
</dbReference>
<dbReference type="GO" id="GO:0003824">
    <property type="term" value="F:catalytic activity"/>
    <property type="evidence" value="ECO:0007669"/>
    <property type="project" value="UniProtKB-ARBA"/>
</dbReference>
<evidence type="ECO:0000313" key="2">
    <source>
        <dbReference type="EMBL" id="EKP95269.1"/>
    </source>
</evidence>
<accession>K6Q2L8</accession>
<dbReference type="AlphaFoldDB" id="K6Q2L8"/>
<reference evidence="2" key="1">
    <citation type="submission" date="2010-10" db="EMBL/GenBank/DDBJ databases">
        <authorList>
            <consortium name="US DOE Joint Genome Institute (JGI-PGF)"/>
            <person name="Lucas S."/>
            <person name="Copeland A."/>
            <person name="Lapidus A."/>
            <person name="Bruce D."/>
            <person name="Goodwin L."/>
            <person name="Pitluck S."/>
            <person name="Kyrpides N."/>
            <person name="Mavromatis K."/>
            <person name="Detter J.C."/>
            <person name="Han C."/>
            <person name="Land M."/>
            <person name="Hauser L."/>
            <person name="Markowitz V."/>
            <person name="Cheng J.-F."/>
            <person name="Hugenholtz P."/>
            <person name="Woyke T."/>
            <person name="Wu D."/>
            <person name="Pukall R."/>
            <person name="Wahrenburg C."/>
            <person name="Brambilla E."/>
            <person name="Klenk H.-P."/>
            <person name="Eisen J.A."/>
        </authorList>
    </citation>
    <scope>NUCLEOTIDE SEQUENCE [LARGE SCALE GENOMIC DNA]</scope>
    <source>
        <strain evidence="2">DSM 13965</strain>
    </source>
</reference>
<keyword evidence="3" id="KW-1185">Reference proteome</keyword>
<dbReference type="InterPro" id="IPR051683">
    <property type="entry name" value="Enoyl-CoA_Hydratase/Isomerase"/>
</dbReference>
<dbReference type="STRING" id="867903.ThesuDRAFT_01013"/>
<name>K6Q2L8_9FIRM</name>
<dbReference type="PANTHER" id="PTHR42964">
    <property type="entry name" value="ENOYL-COA HYDRATASE"/>
    <property type="match status" value="1"/>
</dbReference>
<dbReference type="eggNOG" id="COG1024">
    <property type="taxonomic scope" value="Bacteria"/>
</dbReference>
<comment type="similarity">
    <text evidence="1">Belongs to the enoyl-CoA hydratase/isomerase family.</text>
</comment>
<dbReference type="Gene3D" id="1.10.12.10">
    <property type="entry name" value="Lyase 2-enoyl-coa Hydratase, Chain A, domain 2"/>
    <property type="match status" value="1"/>
</dbReference>
<dbReference type="Pfam" id="PF00378">
    <property type="entry name" value="ECH_1"/>
    <property type="match status" value="1"/>
</dbReference>
<dbReference type="InterPro" id="IPR014748">
    <property type="entry name" value="Enoyl-CoA_hydra_C"/>
</dbReference>
<proteinExistence type="inferred from homology"/>
<evidence type="ECO:0000313" key="3">
    <source>
        <dbReference type="Proteomes" id="UP000005710"/>
    </source>
</evidence>
<dbReference type="SUPFAM" id="SSF52096">
    <property type="entry name" value="ClpP/crotonase"/>
    <property type="match status" value="1"/>
</dbReference>
<dbReference type="HOGENOM" id="CLU_009834_7_3_9"/>
<comment type="caution">
    <text evidence="2">The sequence shown here is derived from an EMBL/GenBank/DDBJ whole genome shotgun (WGS) entry which is preliminary data.</text>
</comment>
<dbReference type="CDD" id="cd06558">
    <property type="entry name" value="crotonase-like"/>
    <property type="match status" value="1"/>
</dbReference>
<gene>
    <name evidence="2" type="ORF">ThesuDRAFT_01013</name>
</gene>
<dbReference type="PANTHER" id="PTHR42964:SF1">
    <property type="entry name" value="POLYKETIDE BIOSYNTHESIS ENOYL-COA HYDRATASE PKSH-RELATED"/>
    <property type="match status" value="1"/>
</dbReference>
<dbReference type="InterPro" id="IPR029045">
    <property type="entry name" value="ClpP/crotonase-like_dom_sf"/>
</dbReference>
<organism evidence="2 3">
    <name type="scientific">Thermaerobacter subterraneus DSM 13965</name>
    <dbReference type="NCBI Taxonomy" id="867903"/>
    <lineage>
        <taxon>Bacteria</taxon>
        <taxon>Bacillati</taxon>
        <taxon>Bacillota</taxon>
        <taxon>Clostridia</taxon>
        <taxon>Eubacteriales</taxon>
        <taxon>Clostridiales Family XVII. Incertae Sedis</taxon>
        <taxon>Thermaerobacter</taxon>
    </lineage>
</organism>
<protein>
    <submittedName>
        <fullName evidence="2">Enoyl-CoA hydratase/carnithine racemase</fullName>
    </submittedName>
</protein>
<evidence type="ECO:0000256" key="1">
    <source>
        <dbReference type="ARBA" id="ARBA00005254"/>
    </source>
</evidence>
<dbReference type="Proteomes" id="UP000005710">
    <property type="component" value="Unassembled WGS sequence"/>
</dbReference>
<reference evidence="2" key="2">
    <citation type="submission" date="2012-10" db="EMBL/GenBank/DDBJ databases">
        <title>Improved high-quality draft of Thermaerobacter subterraneus C21, DSM 13965.</title>
        <authorList>
            <consortium name="DOE Joint Genome Institute"/>
            <person name="Eisen J."/>
            <person name="Huntemann M."/>
            <person name="Wei C.-L."/>
            <person name="Han J."/>
            <person name="Detter J.C."/>
            <person name="Han C."/>
            <person name="Tapia R."/>
            <person name="Chen A."/>
            <person name="Kyrpides N."/>
            <person name="Mavromatis K."/>
            <person name="Markowitz V."/>
            <person name="Szeto E."/>
            <person name="Ivanova N."/>
            <person name="Mikhailova N."/>
            <person name="Ovchinnikova G."/>
            <person name="Pagani I."/>
            <person name="Pati A."/>
            <person name="Goodwin L."/>
            <person name="Nordberg H.P."/>
            <person name="Cantor M.N."/>
            <person name="Hua S.X."/>
            <person name="Woyke T."/>
            <person name="Eisen J."/>
            <person name="Klenk H.-P."/>
        </authorList>
    </citation>
    <scope>NUCLEOTIDE SEQUENCE [LARGE SCALE GENOMIC DNA]</scope>
    <source>
        <strain evidence="2">DSM 13965</strain>
    </source>
</reference>
<dbReference type="Gene3D" id="3.90.226.10">
    <property type="entry name" value="2-enoyl-CoA Hydratase, Chain A, domain 1"/>
    <property type="match status" value="1"/>
</dbReference>